<dbReference type="RefSeq" id="WP_066770777.1">
    <property type="nucleotide sequence ID" value="NZ_BMIP01000009.1"/>
</dbReference>
<proteinExistence type="predicted"/>
<dbReference type="OrthoDB" id="9792173at2"/>
<dbReference type="Gene3D" id="3.10.180.10">
    <property type="entry name" value="2,3-Dihydroxybiphenyl 1,2-Dioxygenase, domain 1"/>
    <property type="match status" value="1"/>
</dbReference>
<dbReference type="EMBL" id="BMIP01000009">
    <property type="protein sequence ID" value="GGD80464.1"/>
    <property type="molecule type" value="Genomic_DNA"/>
</dbReference>
<reference evidence="1" key="1">
    <citation type="journal article" date="2014" name="Int. J. Syst. Evol. Microbiol.">
        <title>Complete genome sequence of Corynebacterium casei LMG S-19264T (=DSM 44701T), isolated from a smear-ripened cheese.</title>
        <authorList>
            <consortium name="US DOE Joint Genome Institute (JGI-PGF)"/>
            <person name="Walter F."/>
            <person name="Albersmeier A."/>
            <person name="Kalinowski J."/>
            <person name="Ruckert C."/>
        </authorList>
    </citation>
    <scope>NUCLEOTIDE SEQUENCE</scope>
    <source>
        <strain evidence="1">CGMCC 1.15360</strain>
    </source>
</reference>
<dbReference type="Pfam" id="PF13669">
    <property type="entry name" value="Glyoxalase_4"/>
    <property type="match status" value="1"/>
</dbReference>
<name>A0A917DXB4_9SPHN</name>
<dbReference type="AlphaFoldDB" id="A0A917DXB4"/>
<keyword evidence="2" id="KW-1185">Reference proteome</keyword>
<protein>
    <submittedName>
        <fullName evidence="1">Glyoxalase</fullName>
    </submittedName>
</protein>
<dbReference type="InterPro" id="IPR029068">
    <property type="entry name" value="Glyas_Bleomycin-R_OHBP_Dase"/>
</dbReference>
<reference evidence="1" key="2">
    <citation type="submission" date="2020-09" db="EMBL/GenBank/DDBJ databases">
        <authorList>
            <person name="Sun Q."/>
            <person name="Zhou Y."/>
        </authorList>
    </citation>
    <scope>NUCLEOTIDE SEQUENCE</scope>
    <source>
        <strain evidence="1">CGMCC 1.15360</strain>
    </source>
</reference>
<sequence length="182" mass="19718">MTTRLGPVRQMGLVVNDFDGALEYWTQIMGTGPFFVSREVGFDDYRYRGQPSASPVLSLAYAQISDTMQLEIIHQHDDAPSGYRDFLRSGREGCQHLSSWFDSADAFDAAHAHALASGLAPIHEGSAGGPRFAYFDSYGAGSAGLAFEIAEGLLPMLDPVHEMMVAAARDWDGSDPVRAMPG</sequence>
<dbReference type="Proteomes" id="UP000612349">
    <property type="component" value="Unassembled WGS sequence"/>
</dbReference>
<evidence type="ECO:0000313" key="2">
    <source>
        <dbReference type="Proteomes" id="UP000612349"/>
    </source>
</evidence>
<organism evidence="1 2">
    <name type="scientific">Croceicoccus mobilis</name>
    <dbReference type="NCBI Taxonomy" id="1703339"/>
    <lineage>
        <taxon>Bacteria</taxon>
        <taxon>Pseudomonadati</taxon>
        <taxon>Pseudomonadota</taxon>
        <taxon>Alphaproteobacteria</taxon>
        <taxon>Sphingomonadales</taxon>
        <taxon>Erythrobacteraceae</taxon>
        <taxon>Croceicoccus</taxon>
    </lineage>
</organism>
<comment type="caution">
    <text evidence="1">The sequence shown here is derived from an EMBL/GenBank/DDBJ whole genome shotgun (WGS) entry which is preliminary data.</text>
</comment>
<accession>A0A917DXB4</accession>
<gene>
    <name evidence="1" type="ORF">GCM10010990_32910</name>
</gene>
<evidence type="ECO:0000313" key="1">
    <source>
        <dbReference type="EMBL" id="GGD80464.1"/>
    </source>
</evidence>
<dbReference type="SUPFAM" id="SSF54593">
    <property type="entry name" value="Glyoxalase/Bleomycin resistance protein/Dihydroxybiphenyl dioxygenase"/>
    <property type="match status" value="1"/>
</dbReference>